<reference evidence="1 2" key="1">
    <citation type="submission" date="2021-06" db="EMBL/GenBank/DDBJ databases">
        <authorList>
            <person name="Kallberg Y."/>
            <person name="Tangrot J."/>
            <person name="Rosling A."/>
        </authorList>
    </citation>
    <scope>NUCLEOTIDE SEQUENCE [LARGE SCALE GENOMIC DNA]</scope>
    <source>
        <strain evidence="1 2">120-4 pot B 10/14</strain>
    </source>
</reference>
<sequence length="75" mass="8674">PLQLQKIIKDYVFKKPNPSSTIHTQLSKTWATFHFSIQENEKELINQEESINSNNNSILINSADIIDMELDTLSR</sequence>
<accession>A0ABN7X7U3</accession>
<evidence type="ECO:0000313" key="2">
    <source>
        <dbReference type="Proteomes" id="UP000789901"/>
    </source>
</evidence>
<dbReference type="EMBL" id="CAJVQB010096522">
    <property type="protein sequence ID" value="CAG8849499.1"/>
    <property type="molecule type" value="Genomic_DNA"/>
</dbReference>
<keyword evidence="2" id="KW-1185">Reference proteome</keyword>
<comment type="caution">
    <text evidence="1">The sequence shown here is derived from an EMBL/GenBank/DDBJ whole genome shotgun (WGS) entry which is preliminary data.</text>
</comment>
<evidence type="ECO:0000313" key="1">
    <source>
        <dbReference type="EMBL" id="CAG8849499.1"/>
    </source>
</evidence>
<proteinExistence type="predicted"/>
<gene>
    <name evidence="1" type="ORF">GMARGA_LOCUS39747</name>
</gene>
<protein>
    <submittedName>
        <fullName evidence="1">23291_t:CDS:1</fullName>
    </submittedName>
</protein>
<feature type="non-terminal residue" evidence="1">
    <location>
        <position position="1"/>
    </location>
</feature>
<dbReference type="Proteomes" id="UP000789901">
    <property type="component" value="Unassembled WGS sequence"/>
</dbReference>
<name>A0ABN7X7U3_GIGMA</name>
<organism evidence="1 2">
    <name type="scientific">Gigaspora margarita</name>
    <dbReference type="NCBI Taxonomy" id="4874"/>
    <lineage>
        <taxon>Eukaryota</taxon>
        <taxon>Fungi</taxon>
        <taxon>Fungi incertae sedis</taxon>
        <taxon>Mucoromycota</taxon>
        <taxon>Glomeromycotina</taxon>
        <taxon>Glomeromycetes</taxon>
        <taxon>Diversisporales</taxon>
        <taxon>Gigasporaceae</taxon>
        <taxon>Gigaspora</taxon>
    </lineage>
</organism>
<feature type="non-terminal residue" evidence="1">
    <location>
        <position position="75"/>
    </location>
</feature>